<dbReference type="PRINTS" id="PR00125">
    <property type="entry name" value="ATPASEDELTA"/>
</dbReference>
<keyword evidence="5 7" id="KW-0472">Membrane</keyword>
<evidence type="ECO:0000256" key="6">
    <source>
        <dbReference type="ARBA" id="ARBA00023310"/>
    </source>
</evidence>
<evidence type="ECO:0000256" key="7">
    <source>
        <dbReference type="HAMAP-Rule" id="MF_01416"/>
    </source>
</evidence>
<comment type="function">
    <text evidence="7">F(1)F(0) ATP synthase produces ATP from ADP in the presence of a proton or sodium gradient. F-type ATPases consist of two structural domains, F(1) containing the extramembraneous catalytic core and F(0) containing the membrane proton channel, linked together by a central stalk and a peripheral stalk. During catalysis, ATP synthesis in the catalytic domain of F(1) is coupled via a rotary mechanism of the central stalk subunits to proton translocation.</text>
</comment>
<proteinExistence type="inferred from homology"/>
<dbReference type="GO" id="GO:0005886">
    <property type="term" value="C:plasma membrane"/>
    <property type="evidence" value="ECO:0007669"/>
    <property type="project" value="UniProtKB-SubCell"/>
</dbReference>
<comment type="subcellular location">
    <subcellularLocation>
        <location evidence="7">Cell membrane</location>
        <topology evidence="7">Peripheral membrane protein</topology>
    </subcellularLocation>
    <subcellularLocation>
        <location evidence="1">Membrane</location>
    </subcellularLocation>
</comment>
<evidence type="ECO:0000256" key="2">
    <source>
        <dbReference type="ARBA" id="ARBA00022448"/>
    </source>
</evidence>
<evidence type="ECO:0000313" key="8">
    <source>
        <dbReference type="EMBL" id="RRT88099.1"/>
    </source>
</evidence>
<comment type="caution">
    <text evidence="8">The sequence shown here is derived from an EMBL/GenBank/DDBJ whole genome shotgun (WGS) entry which is preliminary data.</text>
</comment>
<keyword evidence="7" id="KW-0139">CF(1)</keyword>
<comment type="similarity">
    <text evidence="7">Belongs to the ATPase delta chain family.</text>
</comment>
<dbReference type="HAMAP" id="MF_01416">
    <property type="entry name" value="ATP_synth_delta_bact"/>
    <property type="match status" value="1"/>
</dbReference>
<keyword evidence="7" id="KW-1003">Cell membrane</keyword>
<keyword evidence="6 7" id="KW-0066">ATP synthesis</keyword>
<dbReference type="Proteomes" id="UP000267844">
    <property type="component" value="Unassembled WGS sequence"/>
</dbReference>
<sequence>MAGFRAAQRYAKSLMQFANETNQADVVYAEMNDVCKIIKESDDLKSFLNSPIIEASKKEVVLKEIFKSFSKTTNTFISLVVKQGRENILSKIADQFIANYNLANNIVTAEITSAVQLDQKTIDNIVAKAKQTLAAGSQVNVVNKIDVSLIGGFILKIGNTQIDSSIKTKLATLKKDFSK</sequence>
<keyword evidence="4 7" id="KW-0406">Ion transport</keyword>
<dbReference type="NCBIfam" id="TIGR01145">
    <property type="entry name" value="ATP_synt_delta"/>
    <property type="match status" value="1"/>
</dbReference>
<comment type="function">
    <text evidence="7">This protein is part of the stalk that links CF(0) to CF(1). It either transmits conformational changes from CF(0) to CF(1) or is implicated in proton conduction.</text>
</comment>
<evidence type="ECO:0000256" key="5">
    <source>
        <dbReference type="ARBA" id="ARBA00023136"/>
    </source>
</evidence>
<dbReference type="InterPro" id="IPR000711">
    <property type="entry name" value="ATPase_OSCP/dsu"/>
</dbReference>
<dbReference type="EMBL" id="RHPO01000043">
    <property type="protein sequence ID" value="RRT88099.1"/>
    <property type="molecule type" value="Genomic_DNA"/>
</dbReference>
<protein>
    <recommendedName>
        <fullName evidence="7">ATP synthase subunit delta</fullName>
    </recommendedName>
    <alternativeName>
        <fullName evidence="7">ATP synthase F(1) sector subunit delta</fullName>
    </alternativeName>
    <alternativeName>
        <fullName evidence="7">F-type ATPase subunit delta</fullName>
        <shortName evidence="7">F-ATPase subunit delta</shortName>
    </alternativeName>
</protein>
<dbReference type="AlphaFoldDB" id="A0A3R8TJM0"/>
<evidence type="ECO:0000256" key="1">
    <source>
        <dbReference type="ARBA" id="ARBA00004370"/>
    </source>
</evidence>
<dbReference type="Gene3D" id="1.10.520.20">
    <property type="entry name" value="N-terminal domain of the delta subunit of the F1F0-ATP synthase"/>
    <property type="match status" value="1"/>
</dbReference>
<dbReference type="GO" id="GO:0046933">
    <property type="term" value="F:proton-transporting ATP synthase activity, rotational mechanism"/>
    <property type="evidence" value="ECO:0007669"/>
    <property type="project" value="UniProtKB-UniRule"/>
</dbReference>
<dbReference type="PROSITE" id="PS00389">
    <property type="entry name" value="ATPASE_DELTA"/>
    <property type="match status" value="1"/>
</dbReference>
<dbReference type="RefSeq" id="WP_125350590.1">
    <property type="nucleotide sequence ID" value="NZ_RHPN01000042.1"/>
</dbReference>
<evidence type="ECO:0000313" key="9">
    <source>
        <dbReference type="Proteomes" id="UP000267844"/>
    </source>
</evidence>
<dbReference type="SUPFAM" id="SSF47928">
    <property type="entry name" value="N-terminal domain of the delta subunit of the F1F0-ATP synthase"/>
    <property type="match status" value="1"/>
</dbReference>
<dbReference type="PANTHER" id="PTHR11910">
    <property type="entry name" value="ATP SYNTHASE DELTA CHAIN"/>
    <property type="match status" value="1"/>
</dbReference>
<accession>A0A3R8TJM0</accession>
<keyword evidence="2 7" id="KW-0813">Transport</keyword>
<gene>
    <name evidence="7 8" type="primary">atpH</name>
    <name evidence="8" type="ORF">EGI89_13695</name>
</gene>
<dbReference type="Pfam" id="PF00213">
    <property type="entry name" value="OSCP"/>
    <property type="match status" value="1"/>
</dbReference>
<dbReference type="GO" id="GO:0016787">
    <property type="term" value="F:hydrolase activity"/>
    <property type="evidence" value="ECO:0007669"/>
    <property type="project" value="UniProtKB-KW"/>
</dbReference>
<evidence type="ECO:0000256" key="4">
    <source>
        <dbReference type="ARBA" id="ARBA00023065"/>
    </source>
</evidence>
<dbReference type="InterPro" id="IPR020781">
    <property type="entry name" value="ATPase_OSCP/d_CS"/>
</dbReference>
<organism evidence="8 9">
    <name type="scientific">Empedobacter falsenii</name>
    <dbReference type="NCBI Taxonomy" id="343874"/>
    <lineage>
        <taxon>Bacteria</taxon>
        <taxon>Pseudomonadati</taxon>
        <taxon>Bacteroidota</taxon>
        <taxon>Flavobacteriia</taxon>
        <taxon>Flavobacteriales</taxon>
        <taxon>Weeksellaceae</taxon>
        <taxon>Empedobacter</taxon>
    </lineage>
</organism>
<dbReference type="GO" id="GO:0045259">
    <property type="term" value="C:proton-transporting ATP synthase complex"/>
    <property type="evidence" value="ECO:0007669"/>
    <property type="project" value="UniProtKB-KW"/>
</dbReference>
<reference evidence="8 9" key="1">
    <citation type="submission" date="2018-10" db="EMBL/GenBank/DDBJ databases">
        <title>Transmission dynamics of multidrug resistant bacteria on intensive care unit surfaces.</title>
        <authorList>
            <person name="D'Souza A.W."/>
            <person name="Potter R.F."/>
            <person name="Wallace M."/>
            <person name="Shupe A."/>
            <person name="Patel S."/>
            <person name="Sun S."/>
            <person name="Gul D."/>
            <person name="Kwon J.H."/>
            <person name="Andleeb S."/>
            <person name="Burnham C.-A.D."/>
            <person name="Dantas G."/>
        </authorList>
    </citation>
    <scope>NUCLEOTIDE SEQUENCE [LARGE SCALE GENOMIC DNA]</scope>
    <source>
        <strain evidence="8 9">WF_348</strain>
    </source>
</reference>
<name>A0A3R8TJM0_9FLAO</name>
<keyword evidence="8" id="KW-0378">Hydrolase</keyword>
<keyword evidence="3 7" id="KW-0375">Hydrogen ion transport</keyword>
<dbReference type="InterPro" id="IPR026015">
    <property type="entry name" value="ATP_synth_OSCP/delta_N_sf"/>
</dbReference>
<evidence type="ECO:0000256" key="3">
    <source>
        <dbReference type="ARBA" id="ARBA00022781"/>
    </source>
</evidence>